<evidence type="ECO:0008006" key="4">
    <source>
        <dbReference type="Google" id="ProtNLM"/>
    </source>
</evidence>
<evidence type="ECO:0000256" key="1">
    <source>
        <dbReference type="SAM" id="MobiDB-lite"/>
    </source>
</evidence>
<accession>A0ABR2YFI1</accession>
<organism evidence="2 3">
    <name type="scientific">Coccomyxa subellipsoidea</name>
    <dbReference type="NCBI Taxonomy" id="248742"/>
    <lineage>
        <taxon>Eukaryota</taxon>
        <taxon>Viridiplantae</taxon>
        <taxon>Chlorophyta</taxon>
        <taxon>core chlorophytes</taxon>
        <taxon>Trebouxiophyceae</taxon>
        <taxon>Trebouxiophyceae incertae sedis</taxon>
        <taxon>Coccomyxaceae</taxon>
        <taxon>Coccomyxa</taxon>
    </lineage>
</organism>
<reference evidence="2 3" key="1">
    <citation type="journal article" date="2024" name="Nat. Commun.">
        <title>Phylogenomics reveals the evolutionary origins of lichenization in chlorophyte algae.</title>
        <authorList>
            <person name="Puginier C."/>
            <person name="Libourel C."/>
            <person name="Otte J."/>
            <person name="Skaloud P."/>
            <person name="Haon M."/>
            <person name="Grisel S."/>
            <person name="Petersen M."/>
            <person name="Berrin J.G."/>
            <person name="Delaux P.M."/>
            <person name="Dal Grande F."/>
            <person name="Keller J."/>
        </authorList>
    </citation>
    <scope>NUCLEOTIDE SEQUENCE [LARGE SCALE GENOMIC DNA]</scope>
    <source>
        <strain evidence="2 3">SAG 216-7</strain>
    </source>
</reference>
<sequence length="428" mass="48151">MVGRDSQLSATQLPTTSDALSFRDFLPIYNGSASEQPSPQEPTFDPGLHYEDHNNDNHASQKRSGSDTTTKRQKAHQEKSKRAQKRYRERKKALHEDQQKQIEELTAQLQEAQINKSRLETRCQLLEKVVSIRGGGGDVAGSSARAPQAVPEYVTATAALLGLIYPGHGVETSLRTDHVERMTFQDYIKVMSDFKQRLLRLMLNTDGREGCPVRREIEKLIETRRWSTHTILEHNPARMMRIAVEVRSQKLHNTENAYDLDKQHRVLAAMELTPEQKARIVENRRRLLIGLEELIRRQNVAVEVLQDNMPLQYNDMSASMAFLKATLAAQDISEGLKQNHGAVRDFMTELLGGVLTLWQEAKCMVEAWPGYPDALAISNMLAEELGDETANARLLLLKPGPGAGDIKKNETLRQPLLLQSIASTSDAT</sequence>
<evidence type="ECO:0000313" key="3">
    <source>
        <dbReference type="Proteomes" id="UP001491310"/>
    </source>
</evidence>
<protein>
    <recommendedName>
        <fullName evidence="4">BZIP domain-containing protein</fullName>
    </recommendedName>
</protein>
<dbReference type="CDD" id="cd14686">
    <property type="entry name" value="bZIP"/>
    <property type="match status" value="1"/>
</dbReference>
<dbReference type="EMBL" id="JALJOT010000013">
    <property type="protein sequence ID" value="KAK9904170.1"/>
    <property type="molecule type" value="Genomic_DNA"/>
</dbReference>
<proteinExistence type="predicted"/>
<feature type="compositionally biased region" description="Basic residues" evidence="1">
    <location>
        <begin position="82"/>
        <end position="93"/>
    </location>
</feature>
<name>A0ABR2YFI1_9CHLO</name>
<feature type="region of interest" description="Disordered" evidence="1">
    <location>
        <begin position="1"/>
        <end position="98"/>
    </location>
</feature>
<keyword evidence="3" id="KW-1185">Reference proteome</keyword>
<feature type="compositionally biased region" description="Polar residues" evidence="1">
    <location>
        <begin position="1"/>
        <end position="19"/>
    </location>
</feature>
<evidence type="ECO:0000313" key="2">
    <source>
        <dbReference type="EMBL" id="KAK9904170.1"/>
    </source>
</evidence>
<gene>
    <name evidence="2" type="ORF">WJX75_005784</name>
</gene>
<comment type="caution">
    <text evidence="2">The sequence shown here is derived from an EMBL/GenBank/DDBJ whole genome shotgun (WGS) entry which is preliminary data.</text>
</comment>
<dbReference type="Proteomes" id="UP001491310">
    <property type="component" value="Unassembled WGS sequence"/>
</dbReference>